<feature type="domain" description="Calcineurin-like phosphoesterase" evidence="1">
    <location>
        <begin position="2"/>
        <end position="131"/>
    </location>
</feature>
<dbReference type="STRING" id="1650663.GCA_001486665_01025"/>
<dbReference type="Gene3D" id="3.60.21.10">
    <property type="match status" value="1"/>
</dbReference>
<sequence>MIYVTGDIHGEVERFSEKEIKRLKKQDTLIVLGDFGFLWSGDKAEQKKLKWLQKRRYQLLFIDGCHENFDLLKEYPEVDYMGGRARHIGGNLYYIERGSILEIEGKKLLCFGGAESWDKEDRDEGINWWRAELPTSEELKTCADNLEAAGWQVDYILTHDAPLKILEFAQLMQGQPNWLHTFFGQIMDKAQYKKWLFGRYHKDRKLGTKTQAVFCDVIPLED</sequence>
<reference evidence="2 3" key="1">
    <citation type="submission" date="2019-03" db="EMBL/GenBank/DDBJ databases">
        <title>Genomic Encyclopedia of Type Strains, Phase IV (KMG-IV): sequencing the most valuable type-strain genomes for metagenomic binning, comparative biology and taxonomic classification.</title>
        <authorList>
            <person name="Goeker M."/>
        </authorList>
    </citation>
    <scope>NUCLEOTIDE SEQUENCE [LARGE SCALE GENOMIC DNA]</scope>
    <source>
        <strain evidence="2 3">DSM 100451</strain>
    </source>
</reference>
<name>A0A4R1QX84_9FIRM</name>
<evidence type="ECO:0000313" key="3">
    <source>
        <dbReference type="Proteomes" id="UP000295184"/>
    </source>
</evidence>
<dbReference type="SUPFAM" id="SSF56300">
    <property type="entry name" value="Metallo-dependent phosphatases"/>
    <property type="match status" value="1"/>
</dbReference>
<dbReference type="OrthoDB" id="9787800at2"/>
<dbReference type="Pfam" id="PF00149">
    <property type="entry name" value="Metallophos"/>
    <property type="match status" value="1"/>
</dbReference>
<dbReference type="Proteomes" id="UP000295184">
    <property type="component" value="Unassembled WGS sequence"/>
</dbReference>
<evidence type="ECO:0000259" key="1">
    <source>
        <dbReference type="Pfam" id="PF00149"/>
    </source>
</evidence>
<evidence type="ECO:0000313" key="2">
    <source>
        <dbReference type="EMBL" id="TCL56094.1"/>
    </source>
</evidence>
<comment type="caution">
    <text evidence="2">The sequence shown here is derived from an EMBL/GenBank/DDBJ whole genome shotgun (WGS) entry which is preliminary data.</text>
</comment>
<protein>
    <submittedName>
        <fullName evidence="2">Calcineurin-like phosphoesterase family protein</fullName>
    </submittedName>
</protein>
<organism evidence="2 3">
    <name type="scientific">Allofournierella massiliensis</name>
    <dbReference type="NCBI Taxonomy" id="1650663"/>
    <lineage>
        <taxon>Bacteria</taxon>
        <taxon>Bacillati</taxon>
        <taxon>Bacillota</taxon>
        <taxon>Clostridia</taxon>
        <taxon>Eubacteriales</taxon>
        <taxon>Oscillospiraceae</taxon>
        <taxon>Allofournierella</taxon>
    </lineage>
</organism>
<dbReference type="EMBL" id="SLUM01000014">
    <property type="protein sequence ID" value="TCL56094.1"/>
    <property type="molecule type" value="Genomic_DNA"/>
</dbReference>
<dbReference type="AlphaFoldDB" id="A0A4R1QX84"/>
<dbReference type="InterPro" id="IPR004843">
    <property type="entry name" value="Calcineurin-like_PHP"/>
</dbReference>
<gene>
    <name evidence="2" type="ORF">EDD77_11448</name>
</gene>
<dbReference type="InterPro" id="IPR029052">
    <property type="entry name" value="Metallo-depent_PP-like"/>
</dbReference>
<dbReference type="GO" id="GO:0016787">
    <property type="term" value="F:hydrolase activity"/>
    <property type="evidence" value="ECO:0007669"/>
    <property type="project" value="InterPro"/>
</dbReference>
<proteinExistence type="predicted"/>
<accession>A0A4R1QX84</accession>
<dbReference type="CDD" id="cd00838">
    <property type="entry name" value="MPP_superfamily"/>
    <property type="match status" value="1"/>
</dbReference>